<dbReference type="PANTHER" id="PTHR37689">
    <property type="entry name" value="PROTEIN FDHE"/>
    <property type="match status" value="1"/>
</dbReference>
<dbReference type="InterPro" id="IPR024064">
    <property type="entry name" value="FdhE-like_sf"/>
</dbReference>
<dbReference type="InterPro" id="IPR056774">
    <property type="entry name" value="FdhE_N"/>
</dbReference>
<evidence type="ECO:0000313" key="8">
    <source>
        <dbReference type="EMBL" id="RDE72016.1"/>
    </source>
</evidence>
<dbReference type="Pfam" id="PF24859">
    <property type="entry name" value="FdhE_central"/>
    <property type="match status" value="1"/>
</dbReference>
<feature type="domain" description="FdhE central" evidence="6">
    <location>
        <begin position="183"/>
        <end position="220"/>
    </location>
</feature>
<dbReference type="NCBIfam" id="TIGR01562">
    <property type="entry name" value="FdhE"/>
    <property type="match status" value="1"/>
</dbReference>
<evidence type="ECO:0000259" key="5">
    <source>
        <dbReference type="Pfam" id="PF04216"/>
    </source>
</evidence>
<dbReference type="GO" id="GO:0005829">
    <property type="term" value="C:cytosol"/>
    <property type="evidence" value="ECO:0007669"/>
    <property type="project" value="TreeGrafter"/>
</dbReference>
<gene>
    <name evidence="4" type="primary">fdhE</name>
    <name evidence="8" type="ORF">DPV93_06745</name>
</gene>
<dbReference type="Pfam" id="PF04216">
    <property type="entry name" value="FdhE_N"/>
    <property type="match status" value="1"/>
</dbReference>
<dbReference type="GO" id="GO:0008199">
    <property type="term" value="F:ferric iron binding"/>
    <property type="evidence" value="ECO:0007669"/>
    <property type="project" value="TreeGrafter"/>
</dbReference>
<evidence type="ECO:0000256" key="1">
    <source>
        <dbReference type="ARBA" id="ARBA00004496"/>
    </source>
</evidence>
<dbReference type="InterPro" id="IPR006452">
    <property type="entry name" value="Formate_DH_accessory"/>
</dbReference>
<accession>A0A369YCQ0</accession>
<dbReference type="STRING" id="1035839.GCA_000238795_01107"/>
<dbReference type="GO" id="GO:0051604">
    <property type="term" value="P:protein maturation"/>
    <property type="evidence" value="ECO:0007669"/>
    <property type="project" value="TreeGrafter"/>
</dbReference>
<dbReference type="CDD" id="cd16341">
    <property type="entry name" value="FdhE"/>
    <property type="match status" value="1"/>
</dbReference>
<dbReference type="Proteomes" id="UP000253872">
    <property type="component" value="Unassembled WGS sequence"/>
</dbReference>
<dbReference type="PANTHER" id="PTHR37689:SF1">
    <property type="entry name" value="PROTEIN FDHE"/>
    <property type="match status" value="1"/>
</dbReference>
<evidence type="ECO:0000313" key="9">
    <source>
        <dbReference type="Proteomes" id="UP000253872"/>
    </source>
</evidence>
<dbReference type="Pfam" id="PF24860">
    <property type="entry name" value="FdhE_C"/>
    <property type="match status" value="1"/>
</dbReference>
<dbReference type="Gene3D" id="3.90.1670.10">
    <property type="entry name" value="FdhE-like domain"/>
    <property type="match status" value="1"/>
</dbReference>
<comment type="subcellular location">
    <subcellularLocation>
        <location evidence="1 4">Cytoplasm</location>
    </subcellularLocation>
</comment>
<keyword evidence="2 4" id="KW-0963">Cytoplasm</keyword>
<comment type="similarity">
    <text evidence="3 4">Belongs to the FdhE family.</text>
</comment>
<evidence type="ECO:0000256" key="4">
    <source>
        <dbReference type="HAMAP-Rule" id="MF_00611"/>
    </source>
</evidence>
<comment type="caution">
    <text evidence="8">The sequence shown here is derived from an EMBL/GenBank/DDBJ whole genome shotgun (WGS) entry which is preliminary data.</text>
</comment>
<proteinExistence type="inferred from homology"/>
<dbReference type="PIRSF" id="PIRSF018296">
    <property type="entry name" value="Format_dh_formtn"/>
    <property type="match status" value="1"/>
</dbReference>
<dbReference type="NCBIfam" id="NF002925">
    <property type="entry name" value="PRK03564.1"/>
    <property type="match status" value="1"/>
</dbReference>
<reference evidence="8 9" key="1">
    <citation type="submission" date="2018-05" db="EMBL/GenBank/DDBJ databases">
        <title>Draft Genome Sequences for a Diverse set of 7 Haemophilus Species.</title>
        <authorList>
            <person name="Nichols M."/>
            <person name="Topaz N."/>
            <person name="Wang X."/>
            <person name="Wang X."/>
            <person name="Boxrud D."/>
        </authorList>
    </citation>
    <scope>NUCLEOTIDE SEQUENCE [LARGE SCALE GENOMIC DNA]</scope>
    <source>
        <strain evidence="8 9">C2002001239</strain>
    </source>
</reference>
<feature type="domain" description="FdhE N-terminal" evidence="5">
    <location>
        <begin position="20"/>
        <end position="175"/>
    </location>
</feature>
<dbReference type="InterPro" id="IPR056797">
    <property type="entry name" value="FdhE_central"/>
</dbReference>
<organism evidence="8 9">
    <name type="scientific">Haemophilus sputorum</name>
    <dbReference type="NCBI Taxonomy" id="1078480"/>
    <lineage>
        <taxon>Bacteria</taxon>
        <taxon>Pseudomonadati</taxon>
        <taxon>Pseudomonadota</taxon>
        <taxon>Gammaproteobacteria</taxon>
        <taxon>Pasteurellales</taxon>
        <taxon>Pasteurellaceae</taxon>
        <taxon>Haemophilus</taxon>
    </lineage>
</organism>
<protein>
    <recommendedName>
        <fullName evidence="4">Protein FdhE homolog</fullName>
    </recommendedName>
</protein>
<evidence type="ECO:0000256" key="3">
    <source>
        <dbReference type="ARBA" id="ARBA00061033"/>
    </source>
</evidence>
<feature type="domain" description="FdhE C-terminal" evidence="7">
    <location>
        <begin position="222"/>
        <end position="297"/>
    </location>
</feature>
<dbReference type="RefSeq" id="WP_111403152.1">
    <property type="nucleotide sequence ID" value="NZ_QEPN01000004.1"/>
</dbReference>
<dbReference type="InterPro" id="IPR056796">
    <property type="entry name" value="FdhE_C"/>
</dbReference>
<dbReference type="FunFam" id="3.90.1670.10:FF:000001">
    <property type="entry name" value="Protein FdhE"/>
    <property type="match status" value="1"/>
</dbReference>
<dbReference type="SUPFAM" id="SSF144020">
    <property type="entry name" value="FdhE-like"/>
    <property type="match status" value="1"/>
</dbReference>
<evidence type="ECO:0000259" key="6">
    <source>
        <dbReference type="Pfam" id="PF24859"/>
    </source>
</evidence>
<evidence type="ECO:0000256" key="2">
    <source>
        <dbReference type="ARBA" id="ARBA00022490"/>
    </source>
</evidence>
<evidence type="ECO:0000259" key="7">
    <source>
        <dbReference type="Pfam" id="PF24860"/>
    </source>
</evidence>
<comment type="function">
    <text evidence="4">Necessary for formate dehydrogenase activity.</text>
</comment>
<name>A0A369YCQ0_9PAST</name>
<dbReference type="HAMAP" id="MF_00611">
    <property type="entry name" value="FdeH"/>
    <property type="match status" value="1"/>
</dbReference>
<dbReference type="AlphaFoldDB" id="A0A369YCQ0"/>
<dbReference type="EMBL" id="QEPN01000004">
    <property type="protein sequence ID" value="RDE72016.1"/>
    <property type="molecule type" value="Genomic_DNA"/>
</dbReference>
<sequence>MSIKILSVDEIKQKTNSYDVPPILFANPKNLYQRRAKRLRSLAENHPLANYLLFAADLVESQLAVLENQPLAPQENLQNLAEIQPLDAKTFKRDDIWLTYLTEILAEIKPKANDQILATIELLEKSAKSELEAMATALLSEEFNLVSADKAVFIWAALSLYWVQLTQQIPHNCRVEDYDNLQHCPVCGSAPVASIVQIGTSQGLRYVHCSLCESEWNLVRAQCTNCNNQKNIEMWSLDEKLAVVRAESCHECESYLKIMFQEKDPYVEPVADDLASLFLDMELEEKGLFRSGLNPLMFPATES</sequence>